<dbReference type="Gene3D" id="1.10.510.40">
    <property type="match status" value="1"/>
</dbReference>
<dbReference type="InterPro" id="IPR037455">
    <property type="entry name" value="LucA/IucC-like"/>
</dbReference>
<organism evidence="5 6">
    <name type="scientific">Herbihabitans rhizosphaerae</name>
    <dbReference type="NCBI Taxonomy" id="1872711"/>
    <lineage>
        <taxon>Bacteria</taxon>
        <taxon>Bacillati</taxon>
        <taxon>Actinomycetota</taxon>
        <taxon>Actinomycetes</taxon>
        <taxon>Pseudonocardiales</taxon>
        <taxon>Pseudonocardiaceae</taxon>
        <taxon>Herbihabitans</taxon>
    </lineage>
</organism>
<comment type="caution">
    <text evidence="5">The sequence shown here is derived from an EMBL/GenBank/DDBJ whole genome shotgun (WGS) entry which is preliminary data.</text>
</comment>
<accession>A0A4Q7KW34</accession>
<dbReference type="InterPro" id="IPR022770">
    <property type="entry name" value="IucA/IucC-like_C"/>
</dbReference>
<dbReference type="PANTHER" id="PTHR34384:SF5">
    <property type="entry name" value="L-2,3-DIAMINOPROPANOATE--CITRATE LIGASE"/>
    <property type="match status" value="1"/>
</dbReference>
<dbReference type="GO" id="GO:0016881">
    <property type="term" value="F:acid-amino acid ligase activity"/>
    <property type="evidence" value="ECO:0007669"/>
    <property type="project" value="UniProtKB-ARBA"/>
</dbReference>
<name>A0A4Q7KW34_9PSEU</name>
<feature type="domain" description="Aerobactin siderophore biosynthesis IucA/IucC-like C-terminal" evidence="4">
    <location>
        <begin position="402"/>
        <end position="567"/>
    </location>
</feature>
<feature type="domain" description="Aerobactin siderophore biosynthesis IucA/IucC N-terminal" evidence="3">
    <location>
        <begin position="144"/>
        <end position="375"/>
    </location>
</feature>
<sequence length="583" mass="63452">MTVPSDTTTRGEAEARADEMSAHTLLGCLHREVSGPAGHTTTEHGHLVLRLPHNGFRLRARLRRTSTAGGHRFAGPPESDESGAWRPAGLDELTAAVASELTLATGTRNDEFAGQVTASRDTIADILRTRPATAHHLGPVARTYVDSEQALVAGHPRHPAPKWRSGQLTTWRRYAPEARTAFRMRWLDVPPELIAESTVDDRGFDGHTATERLLGGTPSGRALPVHPWQFHLLTTDPRTAPALCAALADGVLRDLGETGLPFHPTASVRTLYQIDADVFLKASLNVRITNCLRKNAAYELAGAVHLTRLMSRISLPDKGFHVLAEPASRTVALPERYGTPLRRHAVAEGLGVIARTGLREHVRPHETVHLVATLAAAERDPAGTRTRLADFAGPDGVTWAREWWRRYIGLLVPPVLRMWAEHGVVLEPHPQNVLVVLDPAGMPVRVLARDLEGTKLLAGRHADTLATLPSDVARAVAYDDERGWNRVAYCLFVNNLAEVAGALADLALVSAPGMCRFEDELWDALAALLESVAGDLGRPPRLGALIDGEPLPAKANLLLRWSRRADLHAGYVPLPNPMRGRGR</sequence>
<keyword evidence="6" id="KW-1185">Reference proteome</keyword>
<dbReference type="EMBL" id="SGWQ01000003">
    <property type="protein sequence ID" value="RZS40857.1"/>
    <property type="molecule type" value="Genomic_DNA"/>
</dbReference>
<dbReference type="RefSeq" id="WP_207222584.1">
    <property type="nucleotide sequence ID" value="NZ_SGWQ01000003.1"/>
</dbReference>
<dbReference type="GO" id="GO:0019290">
    <property type="term" value="P:siderophore biosynthetic process"/>
    <property type="evidence" value="ECO:0007669"/>
    <property type="project" value="InterPro"/>
</dbReference>
<reference evidence="5 6" key="1">
    <citation type="submission" date="2019-02" db="EMBL/GenBank/DDBJ databases">
        <title>Genomic Encyclopedia of Type Strains, Phase IV (KMG-IV): sequencing the most valuable type-strain genomes for metagenomic binning, comparative biology and taxonomic classification.</title>
        <authorList>
            <person name="Goeker M."/>
        </authorList>
    </citation>
    <scope>NUCLEOTIDE SEQUENCE [LARGE SCALE GENOMIC DNA]</scope>
    <source>
        <strain evidence="5 6">DSM 101727</strain>
    </source>
</reference>
<comment type="similarity">
    <text evidence="2">Belongs to the IucA/IucC family.</text>
</comment>
<dbReference type="Pfam" id="PF04183">
    <property type="entry name" value="IucA_IucC"/>
    <property type="match status" value="1"/>
</dbReference>
<dbReference type="Proteomes" id="UP000294257">
    <property type="component" value="Unassembled WGS sequence"/>
</dbReference>
<dbReference type="Pfam" id="PF06276">
    <property type="entry name" value="FhuF"/>
    <property type="match status" value="1"/>
</dbReference>
<proteinExistence type="inferred from homology"/>
<evidence type="ECO:0000313" key="5">
    <source>
        <dbReference type="EMBL" id="RZS40857.1"/>
    </source>
</evidence>
<evidence type="ECO:0000313" key="6">
    <source>
        <dbReference type="Proteomes" id="UP000294257"/>
    </source>
</evidence>
<comment type="pathway">
    <text evidence="1">Siderophore biosynthesis.</text>
</comment>
<protein>
    <submittedName>
        <fullName evidence="5">Siderophore synthetase component</fullName>
    </submittedName>
</protein>
<gene>
    <name evidence="5" type="ORF">EV193_103171</name>
</gene>
<evidence type="ECO:0000256" key="1">
    <source>
        <dbReference type="ARBA" id="ARBA00004924"/>
    </source>
</evidence>
<dbReference type="PANTHER" id="PTHR34384">
    <property type="entry name" value="L-2,3-DIAMINOPROPANOATE--CITRATE LIGASE"/>
    <property type="match status" value="1"/>
</dbReference>
<dbReference type="AlphaFoldDB" id="A0A4Q7KW34"/>
<dbReference type="InterPro" id="IPR007310">
    <property type="entry name" value="Aerobactin_biosyn_IucA/IucC_N"/>
</dbReference>
<evidence type="ECO:0000256" key="2">
    <source>
        <dbReference type="ARBA" id="ARBA00007832"/>
    </source>
</evidence>
<evidence type="ECO:0000259" key="4">
    <source>
        <dbReference type="Pfam" id="PF06276"/>
    </source>
</evidence>
<evidence type="ECO:0000259" key="3">
    <source>
        <dbReference type="Pfam" id="PF04183"/>
    </source>
</evidence>